<evidence type="ECO:0000313" key="3">
    <source>
        <dbReference type="Proteomes" id="UP000001963"/>
    </source>
</evidence>
<keyword evidence="3" id="KW-1185">Reference proteome</keyword>
<organism evidence="2 3">
    <name type="scientific">Granulibacter bethesdensis (strain ATCC BAA-1260 / CGDNIH1)</name>
    <dbReference type="NCBI Taxonomy" id="391165"/>
    <lineage>
        <taxon>Bacteria</taxon>
        <taxon>Pseudomonadati</taxon>
        <taxon>Pseudomonadota</taxon>
        <taxon>Alphaproteobacteria</taxon>
        <taxon>Acetobacterales</taxon>
        <taxon>Acetobacteraceae</taxon>
        <taxon>Granulibacter</taxon>
    </lineage>
</organism>
<dbReference type="AlphaFoldDB" id="A0A286M2T4"/>
<evidence type="ECO:0000256" key="1">
    <source>
        <dbReference type="SAM" id="MobiDB-lite"/>
    </source>
</evidence>
<feature type="region of interest" description="Disordered" evidence="1">
    <location>
        <begin position="1"/>
        <end position="57"/>
    </location>
</feature>
<dbReference type="EMBL" id="CP000394">
    <property type="protein sequence ID" value="ASV62333.1"/>
    <property type="molecule type" value="Genomic_DNA"/>
</dbReference>
<protein>
    <submittedName>
        <fullName evidence="2">Uncharacterized protein</fullName>
    </submittedName>
</protein>
<dbReference type="KEGG" id="gbe:GbCGDNIH1_7001"/>
<evidence type="ECO:0000313" key="2">
    <source>
        <dbReference type="EMBL" id="ASV62333.1"/>
    </source>
</evidence>
<dbReference type="Proteomes" id="UP000001963">
    <property type="component" value="Chromosome"/>
</dbReference>
<reference evidence="2 3" key="1">
    <citation type="journal article" date="2007" name="J. Bacteriol.">
        <title>Genome sequence analysis of the emerging human pathogenic acetic acid bacterium Granulibacter bethesdensis.</title>
        <authorList>
            <person name="Greenberg D.E."/>
            <person name="Porcella S.F."/>
            <person name="Zelazny A.M."/>
            <person name="Virtaneva K."/>
            <person name="Sturdevant D.E."/>
            <person name="Kupko J.J.III."/>
            <person name="Barbian K.D."/>
            <person name="Babar A."/>
            <person name="Dorward D.W."/>
            <person name="Holland S.M."/>
        </authorList>
    </citation>
    <scope>NUCLEOTIDE SEQUENCE [LARGE SCALE GENOMIC DNA]</scope>
    <source>
        <strain evidence="3">ATCC BAA-1260 / CGDNIH1</strain>
    </source>
</reference>
<proteinExistence type="predicted"/>
<sequence>MHQPHDRTGVLKKGRGQTWGQSFGHDQTATTGAGFMSCGVPDQGKADKAAHHENPPHSPISWISILKICRD</sequence>
<feature type="compositionally biased region" description="Basic and acidic residues" evidence="1">
    <location>
        <begin position="44"/>
        <end position="55"/>
    </location>
</feature>
<feature type="compositionally biased region" description="Polar residues" evidence="1">
    <location>
        <begin position="18"/>
        <end position="31"/>
    </location>
</feature>
<gene>
    <name evidence="2" type="ordered locus">GbCGDNIH1_7001</name>
</gene>
<accession>A0A286M2T4</accession>
<name>A0A286M2T4_GRABC</name>